<keyword evidence="1" id="KW-0812">Transmembrane</keyword>
<feature type="transmembrane region" description="Helical" evidence="1">
    <location>
        <begin position="25"/>
        <end position="47"/>
    </location>
</feature>
<dbReference type="EMBL" id="CP031778">
    <property type="protein sequence ID" value="QDZ77596.1"/>
    <property type="molecule type" value="Genomic_DNA"/>
</dbReference>
<organism evidence="2 3">
    <name type="scientific">Bacillus cereus</name>
    <dbReference type="NCBI Taxonomy" id="1396"/>
    <lineage>
        <taxon>Bacteria</taxon>
        <taxon>Bacillati</taxon>
        <taxon>Bacillota</taxon>
        <taxon>Bacilli</taxon>
        <taxon>Bacillales</taxon>
        <taxon>Bacillaceae</taxon>
        <taxon>Bacillus</taxon>
        <taxon>Bacillus cereus group</taxon>
    </lineage>
</organism>
<feature type="transmembrane region" description="Helical" evidence="1">
    <location>
        <begin position="59"/>
        <end position="82"/>
    </location>
</feature>
<gene>
    <name evidence="2" type="ORF">D0437_34060</name>
</gene>
<protein>
    <submittedName>
        <fullName evidence="2">Uncharacterized protein</fullName>
    </submittedName>
</protein>
<feature type="non-terminal residue" evidence="2">
    <location>
        <position position="109"/>
    </location>
</feature>
<dbReference type="AlphaFoldDB" id="A0A9X7M353"/>
<accession>A0A9X7M353</accession>
<evidence type="ECO:0000313" key="3">
    <source>
        <dbReference type="Proteomes" id="UP000321735"/>
    </source>
</evidence>
<proteinExistence type="predicted"/>
<keyword evidence="1" id="KW-0472">Membrane</keyword>
<evidence type="ECO:0000256" key="1">
    <source>
        <dbReference type="SAM" id="Phobius"/>
    </source>
</evidence>
<keyword evidence="1" id="KW-1133">Transmembrane helix</keyword>
<feature type="non-terminal residue" evidence="2">
    <location>
        <position position="1"/>
    </location>
</feature>
<evidence type="ECO:0000313" key="2">
    <source>
        <dbReference type="EMBL" id="QDZ77596.1"/>
    </source>
</evidence>
<name>A0A9X7M353_BACCE</name>
<sequence length="109" mass="12709">AKEVLQAQLPTIAKMDILYFLLQPWTSLIGSVITILSWILMGIFLYSYDFQFFTISTQWVWNIISFLLWILLVFGPGLFWGIRHYQFTNKDSSQSCSFWQCILAGLSMP</sequence>
<dbReference type="Proteomes" id="UP000321735">
    <property type="component" value="Chromosome"/>
</dbReference>
<reference evidence="2 3" key="1">
    <citation type="journal article" date="2019" name="Ecotoxicol. Environ. Saf.">
        <title>Microbial characterization of heavy metal resistant bacterial strains isolated from an electroplating wastewater treatment plant.</title>
        <authorList>
            <person name="Cai X."/>
            <person name="Zheng X."/>
            <person name="Zhang D."/>
            <person name="Iqbal W."/>
            <person name="Liu C."/>
            <person name="Yang B."/>
            <person name="Zhao X."/>
            <person name="Lu X."/>
            <person name="Mao Y."/>
        </authorList>
    </citation>
    <scope>NUCLEOTIDE SEQUENCE [LARGE SCALE GENOMIC DNA]</scope>
    <source>
        <strain evidence="2 3">Co1-1</strain>
    </source>
</reference>